<comment type="caution">
    <text evidence="1">The sequence shown here is derived from an EMBL/GenBank/DDBJ whole genome shotgun (WGS) entry which is preliminary data.</text>
</comment>
<reference evidence="1" key="1">
    <citation type="journal article" date="2014" name="Front. Microbiol.">
        <title>High frequency of phylogenetically diverse reductive dehalogenase-homologous genes in deep subseafloor sedimentary metagenomes.</title>
        <authorList>
            <person name="Kawai M."/>
            <person name="Futagami T."/>
            <person name="Toyoda A."/>
            <person name="Takaki Y."/>
            <person name="Nishi S."/>
            <person name="Hori S."/>
            <person name="Arai W."/>
            <person name="Tsubouchi T."/>
            <person name="Morono Y."/>
            <person name="Uchiyama I."/>
            <person name="Ito T."/>
            <person name="Fujiyama A."/>
            <person name="Inagaki F."/>
            <person name="Takami H."/>
        </authorList>
    </citation>
    <scope>NUCLEOTIDE SEQUENCE</scope>
    <source>
        <strain evidence="1">Expedition CK06-06</strain>
    </source>
</reference>
<evidence type="ECO:0008006" key="2">
    <source>
        <dbReference type="Google" id="ProtNLM"/>
    </source>
</evidence>
<dbReference type="EMBL" id="BARV01002288">
    <property type="protein sequence ID" value="GAH90756.1"/>
    <property type="molecule type" value="Genomic_DNA"/>
</dbReference>
<sequence>ASTISWDGSDDCGRRVSEGIYFVRLVVDRLGQENYQKTEKIIFLK</sequence>
<dbReference type="Gene3D" id="2.60.40.4070">
    <property type="match status" value="1"/>
</dbReference>
<accession>X1J7N7</accession>
<gene>
    <name evidence="1" type="ORF">S06H3_06014</name>
</gene>
<evidence type="ECO:0000313" key="1">
    <source>
        <dbReference type="EMBL" id="GAH90756.1"/>
    </source>
</evidence>
<feature type="non-terminal residue" evidence="1">
    <location>
        <position position="1"/>
    </location>
</feature>
<protein>
    <recommendedName>
        <fullName evidence="2">FlgD Ig-like domain-containing protein</fullName>
    </recommendedName>
</protein>
<dbReference type="AlphaFoldDB" id="X1J7N7"/>
<organism evidence="1">
    <name type="scientific">marine sediment metagenome</name>
    <dbReference type="NCBI Taxonomy" id="412755"/>
    <lineage>
        <taxon>unclassified sequences</taxon>
        <taxon>metagenomes</taxon>
        <taxon>ecological metagenomes</taxon>
    </lineage>
</organism>
<name>X1J7N7_9ZZZZ</name>
<proteinExistence type="predicted"/>